<dbReference type="PANTHER" id="PTHR23208">
    <property type="entry name" value="LYSOZYME PROTEIN"/>
    <property type="match status" value="1"/>
</dbReference>
<keyword evidence="5" id="KW-1185">Reference proteome</keyword>
<sequence length="430" mass="47123">MFTLLFFSAALASSVDGKLGFDAILPITTPQFQCFKNLTYEFYIARVFRSNGNLDNTGTSNIVNARLAGLATDAYLFPCFASGCGNGTDQGKRECSEKRAILVTKSISALRAAGARIDTLWLDIEKFAWKDDKEANKAFIQEMIDAAKGFGVKTGIYTAHIWWAEIVGDWKGGADLPLWWARYNKEESMDHFRSFGGWTAPTIHQMDGDIEGPLMTRLALVFLALGVSLSTATTGIDTIAAISSSSFTCLKNNGYHFYIGRVGQSNGGIDKTGVQNIKNAWAGGMSNVDAYLFPCHSSSCGTAKAQVQATVNALKNGGAKFGMLWLDVEIYNWPSNQATNRQFILDMVSECNALKVKVGIYSNNNNWQSIVGIDWNGVSKYPLWWANYNGAANFNNFKPFGGWSKPSIHQYSGDVKGACSVGNVDLNWYP</sequence>
<dbReference type="PANTHER" id="PTHR23208:SF36">
    <property type="entry name" value="LYSOZYME-RELATED"/>
    <property type="match status" value="1"/>
</dbReference>
<dbReference type="EnsemblMetazoa" id="PPA21455.1">
    <property type="protein sequence ID" value="PPA21455.1"/>
    <property type="gene ID" value="WBGene00111009"/>
</dbReference>
<dbReference type="InterPro" id="IPR002053">
    <property type="entry name" value="Glyco_hydro_25"/>
</dbReference>
<dbReference type="GO" id="GO:0007165">
    <property type="term" value="P:signal transduction"/>
    <property type="evidence" value="ECO:0000318"/>
    <property type="project" value="GO_Central"/>
</dbReference>
<evidence type="ECO:0008006" key="6">
    <source>
        <dbReference type="Google" id="ProtNLM"/>
    </source>
</evidence>
<dbReference type="PROSITE" id="PS51904">
    <property type="entry name" value="GLYCOSYL_HYDROL_F25_2"/>
    <property type="match status" value="2"/>
</dbReference>
<reference evidence="4" key="2">
    <citation type="submission" date="2022-06" db="UniProtKB">
        <authorList>
            <consortium name="EnsemblMetazoa"/>
        </authorList>
    </citation>
    <scope>IDENTIFICATION</scope>
    <source>
        <strain evidence="4">PS312</strain>
    </source>
</reference>
<evidence type="ECO:0000313" key="5">
    <source>
        <dbReference type="Proteomes" id="UP000005239"/>
    </source>
</evidence>
<proteinExistence type="inferred from homology"/>
<evidence type="ECO:0000313" key="4">
    <source>
        <dbReference type="EnsemblMetazoa" id="PPA21455.1"/>
    </source>
</evidence>
<name>A0A8R1YG58_PRIPA</name>
<dbReference type="FunFam" id="3.20.20.80:FF:000134">
    <property type="entry name" value="Glycoside hydrolase"/>
    <property type="match status" value="1"/>
</dbReference>
<reference evidence="5" key="1">
    <citation type="journal article" date="2008" name="Nat. Genet.">
        <title>The Pristionchus pacificus genome provides a unique perspective on nematode lifestyle and parasitism.</title>
        <authorList>
            <person name="Dieterich C."/>
            <person name="Clifton S.W."/>
            <person name="Schuster L.N."/>
            <person name="Chinwalla A."/>
            <person name="Delehaunty K."/>
            <person name="Dinkelacker I."/>
            <person name="Fulton L."/>
            <person name="Fulton R."/>
            <person name="Godfrey J."/>
            <person name="Minx P."/>
            <person name="Mitreva M."/>
            <person name="Roeseler W."/>
            <person name="Tian H."/>
            <person name="Witte H."/>
            <person name="Yang S.P."/>
            <person name="Wilson R.K."/>
            <person name="Sommer R.J."/>
        </authorList>
    </citation>
    <scope>NUCLEOTIDE SEQUENCE [LARGE SCALE GENOMIC DNA]</scope>
    <source>
        <strain evidence="5">PS312</strain>
    </source>
</reference>
<feature type="chain" id="PRO_5035935658" description="Glycoside hydrolase" evidence="3">
    <location>
        <begin position="18"/>
        <end position="430"/>
    </location>
</feature>
<dbReference type="InterPro" id="IPR017853">
    <property type="entry name" value="GH"/>
</dbReference>
<dbReference type="GO" id="GO:0009253">
    <property type="term" value="P:peptidoglycan catabolic process"/>
    <property type="evidence" value="ECO:0007669"/>
    <property type="project" value="InterPro"/>
</dbReference>
<dbReference type="Proteomes" id="UP000005239">
    <property type="component" value="Unassembled WGS sequence"/>
</dbReference>
<dbReference type="SUPFAM" id="SSF51445">
    <property type="entry name" value="(Trans)glycosidases"/>
    <property type="match status" value="2"/>
</dbReference>
<dbReference type="GO" id="GO:0045087">
    <property type="term" value="P:innate immune response"/>
    <property type="evidence" value="ECO:0000318"/>
    <property type="project" value="GO_Central"/>
</dbReference>
<dbReference type="GO" id="GO:0016998">
    <property type="term" value="P:cell wall macromolecule catabolic process"/>
    <property type="evidence" value="ECO:0007669"/>
    <property type="project" value="InterPro"/>
</dbReference>
<gene>
    <name evidence="4" type="primary">WBGene00111009</name>
</gene>
<evidence type="ECO:0000256" key="1">
    <source>
        <dbReference type="ARBA" id="ARBA00010646"/>
    </source>
</evidence>
<evidence type="ECO:0000256" key="2">
    <source>
        <dbReference type="ARBA" id="ARBA00022729"/>
    </source>
</evidence>
<evidence type="ECO:0000256" key="3">
    <source>
        <dbReference type="SAM" id="SignalP"/>
    </source>
</evidence>
<dbReference type="GO" id="GO:0003796">
    <property type="term" value="F:lysozyme activity"/>
    <property type="evidence" value="ECO:0007669"/>
    <property type="project" value="InterPro"/>
</dbReference>
<comment type="similarity">
    <text evidence="1">Belongs to the glycosyl hydrolase 25 family.</text>
</comment>
<feature type="signal peptide" evidence="3">
    <location>
        <begin position="1"/>
        <end position="17"/>
    </location>
</feature>
<protein>
    <recommendedName>
        <fullName evidence="6">Glycoside hydrolase</fullName>
    </recommendedName>
</protein>
<dbReference type="Gene3D" id="3.20.20.80">
    <property type="entry name" value="Glycosidases"/>
    <property type="match status" value="2"/>
</dbReference>
<accession>A0A8R1YG58</accession>
<organism evidence="4 5">
    <name type="scientific">Pristionchus pacificus</name>
    <name type="common">Parasitic nematode worm</name>
    <dbReference type="NCBI Taxonomy" id="54126"/>
    <lineage>
        <taxon>Eukaryota</taxon>
        <taxon>Metazoa</taxon>
        <taxon>Ecdysozoa</taxon>
        <taxon>Nematoda</taxon>
        <taxon>Chromadorea</taxon>
        <taxon>Rhabditida</taxon>
        <taxon>Rhabditina</taxon>
        <taxon>Diplogasteromorpha</taxon>
        <taxon>Diplogasteroidea</taxon>
        <taxon>Neodiplogasteridae</taxon>
        <taxon>Pristionchus</taxon>
    </lineage>
</organism>
<dbReference type="InterPro" id="IPR051595">
    <property type="entry name" value="GH25_Enzymes"/>
</dbReference>
<dbReference type="AlphaFoldDB" id="A0A8R1YG58"/>
<keyword evidence="2 3" id="KW-0732">Signal</keyword>
<dbReference type="Pfam" id="PF01183">
    <property type="entry name" value="Glyco_hydro_25"/>
    <property type="match status" value="2"/>
</dbReference>
<dbReference type="CDD" id="cd06416">
    <property type="entry name" value="GH25_Lys1-like"/>
    <property type="match status" value="1"/>
</dbReference>